<dbReference type="OrthoDB" id="881297at2"/>
<proteinExistence type="predicted"/>
<comment type="caution">
    <text evidence="6">The sequence shown here is derived from an EMBL/GenBank/DDBJ whole genome shotgun (WGS) entry which is preliminary data.</text>
</comment>
<evidence type="ECO:0000313" key="6">
    <source>
        <dbReference type="EMBL" id="MBB3054532.1"/>
    </source>
</evidence>
<dbReference type="InterPro" id="IPR009057">
    <property type="entry name" value="Homeodomain-like_sf"/>
</dbReference>
<reference evidence="6" key="1">
    <citation type="submission" date="2020-08" db="EMBL/GenBank/DDBJ databases">
        <title>Genomic Encyclopedia of Type Strains, Phase III (KMG-III): the genomes of soil and plant-associated and newly described type strains.</title>
        <authorList>
            <person name="Whitman W."/>
        </authorList>
    </citation>
    <scope>NUCLEOTIDE SEQUENCE [LARGE SCALE GENOMIC DNA]</scope>
    <source>
        <strain evidence="6">CECT 8628</strain>
    </source>
</reference>
<gene>
    <name evidence="6" type="ORF">FHS11_000942</name>
</gene>
<dbReference type="SUPFAM" id="SSF46689">
    <property type="entry name" value="Homeodomain-like"/>
    <property type="match status" value="1"/>
</dbReference>
<evidence type="ECO:0000259" key="5">
    <source>
        <dbReference type="PROSITE" id="PS50977"/>
    </source>
</evidence>
<dbReference type="GO" id="GO:0003677">
    <property type="term" value="F:DNA binding"/>
    <property type="evidence" value="ECO:0007669"/>
    <property type="project" value="UniProtKB-UniRule"/>
</dbReference>
<dbReference type="RefSeq" id="WP_096356800.1">
    <property type="nucleotide sequence ID" value="NZ_AP017313.1"/>
</dbReference>
<evidence type="ECO:0000256" key="2">
    <source>
        <dbReference type="ARBA" id="ARBA00023125"/>
    </source>
</evidence>
<feature type="domain" description="HTH tetR-type" evidence="5">
    <location>
        <begin position="1"/>
        <end position="59"/>
    </location>
</feature>
<dbReference type="Proteomes" id="UP000539265">
    <property type="component" value="Unassembled WGS sequence"/>
</dbReference>
<accession>A0A839SB02</accession>
<name>A0A839SB02_9SPHI</name>
<protein>
    <submittedName>
        <fullName evidence="6">AcrR family transcriptional regulator</fullName>
    </submittedName>
</protein>
<dbReference type="EMBL" id="JACHWX010000002">
    <property type="protein sequence ID" value="MBB3054532.1"/>
    <property type="molecule type" value="Genomic_DNA"/>
</dbReference>
<dbReference type="PROSITE" id="PS50977">
    <property type="entry name" value="HTH_TETR_2"/>
    <property type="match status" value="1"/>
</dbReference>
<feature type="DNA-binding region" description="H-T-H motif" evidence="4">
    <location>
        <begin position="22"/>
        <end position="41"/>
    </location>
</feature>
<dbReference type="InterPro" id="IPR001647">
    <property type="entry name" value="HTH_TetR"/>
</dbReference>
<dbReference type="Gene3D" id="1.10.357.10">
    <property type="entry name" value="Tetracycline Repressor, domain 2"/>
    <property type="match status" value="1"/>
</dbReference>
<keyword evidence="2 4" id="KW-0238">DNA-binding</keyword>
<keyword evidence="3" id="KW-0804">Transcription</keyword>
<evidence type="ECO:0000256" key="4">
    <source>
        <dbReference type="PROSITE-ProRule" id="PRU00335"/>
    </source>
</evidence>
<dbReference type="AlphaFoldDB" id="A0A839SB02"/>
<dbReference type="PANTHER" id="PTHR47506:SF1">
    <property type="entry name" value="HTH-TYPE TRANSCRIPTIONAL REGULATOR YJDC"/>
    <property type="match status" value="1"/>
</dbReference>
<evidence type="ECO:0000256" key="3">
    <source>
        <dbReference type="ARBA" id="ARBA00023163"/>
    </source>
</evidence>
<dbReference type="Pfam" id="PF00440">
    <property type="entry name" value="TetR_N"/>
    <property type="match status" value="1"/>
</dbReference>
<dbReference type="PRINTS" id="PR00455">
    <property type="entry name" value="HTHTETR"/>
</dbReference>
<keyword evidence="1" id="KW-0805">Transcription regulation</keyword>
<keyword evidence="7" id="KW-1185">Reference proteome</keyword>
<evidence type="ECO:0000313" key="7">
    <source>
        <dbReference type="Proteomes" id="UP000539265"/>
    </source>
</evidence>
<dbReference type="PANTHER" id="PTHR47506">
    <property type="entry name" value="TRANSCRIPTIONAL REGULATORY PROTEIN"/>
    <property type="match status" value="1"/>
</dbReference>
<evidence type="ECO:0000256" key="1">
    <source>
        <dbReference type="ARBA" id="ARBA00023015"/>
    </source>
</evidence>
<organism evidence="6 7">
    <name type="scientific">Mucilaginibacter gotjawali</name>
    <dbReference type="NCBI Taxonomy" id="1550579"/>
    <lineage>
        <taxon>Bacteria</taxon>
        <taxon>Pseudomonadati</taxon>
        <taxon>Bacteroidota</taxon>
        <taxon>Sphingobacteriia</taxon>
        <taxon>Sphingobacteriales</taxon>
        <taxon>Sphingobacteriaceae</taxon>
        <taxon>Mucilaginibacter</taxon>
    </lineage>
</organism>
<sequence>MRERIMETSLQQFLEHGIRKMTLQKLVLVLGISTKTMYKYFSNKEALLEECLGLHYKDTEKGMAEMLRDSPNPVAGLVSIYSKAIELDFGTTHLFYHDLNYYYPELQDKVMKKYVSSALETVTSLIQQGINEGYFLAYLKAPIVLESLTVMYASVTRNRTYKDFTLKRELIKHTIVIYLRGICTDKGLAIITQLKELSI</sequence>